<protein>
    <submittedName>
        <fullName evidence="7">Serine/threonine protein kinase</fullName>
    </submittedName>
</protein>
<evidence type="ECO:0000313" key="8">
    <source>
        <dbReference type="Proteomes" id="UP000568380"/>
    </source>
</evidence>
<evidence type="ECO:0000256" key="1">
    <source>
        <dbReference type="ARBA" id="ARBA00022679"/>
    </source>
</evidence>
<name>A0A7W8EFL7_9ACTN</name>
<gene>
    <name evidence="7" type="ORF">HNR40_003031</name>
</gene>
<feature type="region of interest" description="Disordered" evidence="5">
    <location>
        <begin position="308"/>
        <end position="363"/>
    </location>
</feature>
<dbReference type="Pfam" id="PF00069">
    <property type="entry name" value="Pkinase"/>
    <property type="match status" value="1"/>
</dbReference>
<evidence type="ECO:0000259" key="6">
    <source>
        <dbReference type="PROSITE" id="PS50011"/>
    </source>
</evidence>
<dbReference type="Proteomes" id="UP000568380">
    <property type="component" value="Unassembled WGS sequence"/>
</dbReference>
<proteinExistence type="predicted"/>
<dbReference type="GO" id="GO:0004674">
    <property type="term" value="F:protein serine/threonine kinase activity"/>
    <property type="evidence" value="ECO:0007669"/>
    <property type="project" value="UniProtKB-KW"/>
</dbReference>
<dbReference type="PROSITE" id="PS00108">
    <property type="entry name" value="PROTEIN_KINASE_ST"/>
    <property type="match status" value="1"/>
</dbReference>
<accession>A0A7W8EFL7</accession>
<dbReference type="GO" id="GO:0005524">
    <property type="term" value="F:ATP binding"/>
    <property type="evidence" value="ECO:0007669"/>
    <property type="project" value="UniProtKB-KW"/>
</dbReference>
<dbReference type="Gene3D" id="3.30.200.20">
    <property type="entry name" value="Phosphorylase Kinase, domain 1"/>
    <property type="match status" value="1"/>
</dbReference>
<feature type="compositionally biased region" description="Low complexity" evidence="5">
    <location>
        <begin position="308"/>
        <end position="325"/>
    </location>
</feature>
<keyword evidence="2" id="KW-0547">Nucleotide-binding</keyword>
<dbReference type="PANTHER" id="PTHR43289:SF34">
    <property type="entry name" value="SERINE_THREONINE-PROTEIN KINASE YBDM-RELATED"/>
    <property type="match status" value="1"/>
</dbReference>
<keyword evidence="7" id="KW-0723">Serine/threonine-protein kinase</keyword>
<feature type="domain" description="Protein kinase" evidence="6">
    <location>
        <begin position="18"/>
        <end position="262"/>
    </location>
</feature>
<evidence type="ECO:0000256" key="3">
    <source>
        <dbReference type="ARBA" id="ARBA00022777"/>
    </source>
</evidence>
<dbReference type="InterPro" id="IPR008271">
    <property type="entry name" value="Ser/Thr_kinase_AS"/>
</dbReference>
<dbReference type="Gene3D" id="1.10.510.10">
    <property type="entry name" value="Transferase(Phosphotransferase) domain 1"/>
    <property type="match status" value="1"/>
</dbReference>
<comment type="caution">
    <text evidence="7">The sequence shown here is derived from an EMBL/GenBank/DDBJ whole genome shotgun (WGS) entry which is preliminary data.</text>
</comment>
<keyword evidence="4" id="KW-0067">ATP-binding</keyword>
<keyword evidence="3 7" id="KW-0418">Kinase</keyword>
<dbReference type="CDD" id="cd14014">
    <property type="entry name" value="STKc_PknB_like"/>
    <property type="match status" value="1"/>
</dbReference>
<dbReference type="InterPro" id="IPR011009">
    <property type="entry name" value="Kinase-like_dom_sf"/>
</dbReference>
<evidence type="ECO:0000256" key="4">
    <source>
        <dbReference type="ARBA" id="ARBA00022840"/>
    </source>
</evidence>
<sequence length="470" mass="48768">MPHVEPLREGDPAAVGPYRLVGRLGAGSQGVVYLGQARNGVPVAVKVLREGRTGDDRLAEQIAAARRVEPLGVAQVLDASFAGRPYIVSEYVDGPPLQRAGRHAGAELQRLANATATALAAIHQAGVVHRDFKPANVLLGPGGPRVVDFGLAGDDHTPSAGGVAGTPAYMAPEQLAGQAAGGAADVFSWAGTVVFAATGKPPFGDGALPEVINRILHEEPELGDLPQPLRAIVQGCLAKDPALRPAMRQVVLQLLGGEQPLPAAKAGRSPVRRGVRRALIAGVSGVMVLALSGAIVWLTSDPRRDAGPVVTTVTPASASSSSPKPTKTRVRHPRATGTPSPGDLTTPSLGSSTTPSPSASSTRDVGTIRVLYVRAQGVRTAQTRDCQVGDTVVSGLVEGTRWPVRFRYAWIVDGQVARHGTAYITEARTRAVVPPPAITLPGRHTVTLRVTSPVTARESIAVEVCPVGTE</sequence>
<keyword evidence="8" id="KW-1185">Reference proteome</keyword>
<feature type="compositionally biased region" description="Low complexity" evidence="5">
    <location>
        <begin position="345"/>
        <end position="362"/>
    </location>
</feature>
<dbReference type="PANTHER" id="PTHR43289">
    <property type="entry name" value="MITOGEN-ACTIVATED PROTEIN KINASE KINASE KINASE 20-RELATED"/>
    <property type="match status" value="1"/>
</dbReference>
<dbReference type="PROSITE" id="PS50011">
    <property type="entry name" value="PROTEIN_KINASE_DOM"/>
    <property type="match status" value="1"/>
</dbReference>
<evidence type="ECO:0000256" key="5">
    <source>
        <dbReference type="SAM" id="MobiDB-lite"/>
    </source>
</evidence>
<evidence type="ECO:0000313" key="7">
    <source>
        <dbReference type="EMBL" id="MBB5077558.1"/>
    </source>
</evidence>
<evidence type="ECO:0000256" key="2">
    <source>
        <dbReference type="ARBA" id="ARBA00022741"/>
    </source>
</evidence>
<dbReference type="EMBL" id="JACHIN010000003">
    <property type="protein sequence ID" value="MBB5077558.1"/>
    <property type="molecule type" value="Genomic_DNA"/>
</dbReference>
<organism evidence="7 8">
    <name type="scientific">Nonomuraea endophytica</name>
    <dbReference type="NCBI Taxonomy" id="714136"/>
    <lineage>
        <taxon>Bacteria</taxon>
        <taxon>Bacillati</taxon>
        <taxon>Actinomycetota</taxon>
        <taxon>Actinomycetes</taxon>
        <taxon>Streptosporangiales</taxon>
        <taxon>Streptosporangiaceae</taxon>
        <taxon>Nonomuraea</taxon>
    </lineage>
</organism>
<dbReference type="InterPro" id="IPR000719">
    <property type="entry name" value="Prot_kinase_dom"/>
</dbReference>
<dbReference type="AlphaFoldDB" id="A0A7W8EFL7"/>
<dbReference type="RefSeq" id="WP_184961444.1">
    <property type="nucleotide sequence ID" value="NZ_JACHIN010000003.1"/>
</dbReference>
<reference evidence="7 8" key="1">
    <citation type="submission" date="2020-08" db="EMBL/GenBank/DDBJ databases">
        <title>Genomic Encyclopedia of Type Strains, Phase IV (KMG-IV): sequencing the most valuable type-strain genomes for metagenomic binning, comparative biology and taxonomic classification.</title>
        <authorList>
            <person name="Goeker M."/>
        </authorList>
    </citation>
    <scope>NUCLEOTIDE SEQUENCE [LARGE SCALE GENOMIC DNA]</scope>
    <source>
        <strain evidence="7 8">DSM 45385</strain>
    </source>
</reference>
<dbReference type="SUPFAM" id="SSF56112">
    <property type="entry name" value="Protein kinase-like (PK-like)"/>
    <property type="match status" value="1"/>
</dbReference>
<keyword evidence="1" id="KW-0808">Transferase</keyword>